<evidence type="ECO:0000313" key="1">
    <source>
        <dbReference type="EMBL" id="MEC4264893.1"/>
    </source>
</evidence>
<organism evidence="1 2">
    <name type="scientific">Flagellimonas halotolerans</name>
    <dbReference type="NCBI Taxonomy" id="3112164"/>
    <lineage>
        <taxon>Bacteria</taxon>
        <taxon>Pseudomonadati</taxon>
        <taxon>Bacteroidota</taxon>
        <taxon>Flavobacteriia</taxon>
        <taxon>Flavobacteriales</taxon>
        <taxon>Flavobacteriaceae</taxon>
        <taxon>Flagellimonas</taxon>
    </lineage>
</organism>
<dbReference type="Proteomes" id="UP001355298">
    <property type="component" value="Unassembled WGS sequence"/>
</dbReference>
<accession>A0ABU6IP89</accession>
<sequence>MTSQSLVDQQTTVRRILNTDNQEFDDIFYGISLGSYIESLLTTEQASDGA</sequence>
<gene>
    <name evidence="1" type="ORF">VOP03_06010</name>
</gene>
<reference evidence="1 2" key="1">
    <citation type="submission" date="2024-01" db="EMBL/GenBank/DDBJ databases">
        <title>The strains designed SYSU M86414 and SYSU M84420 isolated from the marine sediment in San Sha City (Hainan Province, China).</title>
        <authorList>
            <person name="Guo D."/>
        </authorList>
    </citation>
    <scope>NUCLEOTIDE SEQUENCE [LARGE SCALE GENOMIC DNA]</scope>
    <source>
        <strain evidence="1 2">SYSU M84420</strain>
    </source>
</reference>
<keyword evidence="2" id="KW-1185">Reference proteome</keyword>
<evidence type="ECO:0000313" key="2">
    <source>
        <dbReference type="Proteomes" id="UP001355298"/>
    </source>
</evidence>
<comment type="caution">
    <text evidence="1">The sequence shown here is derived from an EMBL/GenBank/DDBJ whole genome shotgun (WGS) entry which is preliminary data.</text>
</comment>
<protein>
    <submittedName>
        <fullName evidence="1">Uncharacterized protein</fullName>
    </submittedName>
</protein>
<dbReference type="EMBL" id="JAYMGW010000004">
    <property type="protein sequence ID" value="MEC4264893.1"/>
    <property type="molecule type" value="Genomic_DNA"/>
</dbReference>
<proteinExistence type="predicted"/>
<name>A0ABU6IP89_9FLAO</name>
<dbReference type="RefSeq" id="WP_326278117.1">
    <property type="nucleotide sequence ID" value="NZ_JAYKYV010000004.1"/>
</dbReference>